<dbReference type="Pfam" id="PF23942">
    <property type="entry name" value="DUF7277"/>
    <property type="match status" value="1"/>
</dbReference>
<protein>
    <submittedName>
        <fullName evidence="3">Uncharacterized protein</fullName>
    </submittedName>
</protein>
<dbReference type="EMBL" id="MT670417">
    <property type="protein sequence ID" value="QNN99876.1"/>
    <property type="molecule type" value="Genomic_DNA"/>
</dbReference>
<feature type="domain" description="DUF7275" evidence="1">
    <location>
        <begin position="106"/>
        <end position="309"/>
    </location>
</feature>
<dbReference type="Pfam" id="PF23940">
    <property type="entry name" value="DUF7275"/>
    <property type="match status" value="1"/>
</dbReference>
<accession>A0A7G9V0S1</accession>
<evidence type="ECO:0000259" key="1">
    <source>
        <dbReference type="Pfam" id="PF23940"/>
    </source>
</evidence>
<proteinExistence type="predicted"/>
<evidence type="ECO:0000313" key="4">
    <source>
        <dbReference type="Proteomes" id="UP000516074"/>
    </source>
</evidence>
<reference evidence="3 4" key="1">
    <citation type="submission" date="2020-06" db="EMBL/GenBank/DDBJ databases">
        <title>Characterization of Pseudomonas phiPsa374-like phages.</title>
        <authorList>
            <person name="Warring S."/>
            <person name="Malone L.M."/>
            <person name="Easingwood R.A."/>
            <person name="Rigano L."/>
            <person name="Frampton R.A."/>
            <person name="Lopez Acedo E."/>
            <person name="Templeton M.D."/>
            <person name="Kleffmann T."/>
            <person name="Bostina M."/>
            <person name="Fineran P.C."/>
        </authorList>
    </citation>
    <scope>NUCLEOTIDE SEQUENCE [LARGE SCALE GENOMIC DNA]</scope>
</reference>
<dbReference type="InterPro" id="IPR055701">
    <property type="entry name" value="DUF7277"/>
</dbReference>
<organism evidence="3 4">
    <name type="scientific">Pseudomonas phage phiPsa267</name>
    <dbReference type="NCBI Taxonomy" id="1460361"/>
    <lineage>
        <taxon>Viruses</taxon>
        <taxon>Duplodnaviria</taxon>
        <taxon>Heunggongvirae</taxon>
        <taxon>Uroviricota</taxon>
        <taxon>Caudoviricetes</taxon>
        <taxon>Vandenendeviridae</taxon>
        <taxon>Gorskivirinae</taxon>
        <taxon>Otagovirus</taxon>
        <taxon>Otagovirus psa267</taxon>
    </lineage>
</organism>
<dbReference type="Proteomes" id="UP000516074">
    <property type="component" value="Segment"/>
</dbReference>
<name>A0A7G9V0S1_9CAUD</name>
<keyword evidence="4" id="KW-1185">Reference proteome</keyword>
<evidence type="ECO:0000259" key="2">
    <source>
        <dbReference type="Pfam" id="PF23942"/>
    </source>
</evidence>
<feature type="domain" description="DUF7277" evidence="2">
    <location>
        <begin position="1"/>
        <end position="83"/>
    </location>
</feature>
<dbReference type="InterPro" id="IPR055699">
    <property type="entry name" value="DUF7275"/>
</dbReference>
<sequence>MLLIGSRALVANNPELEGVRRTIDWDFICTIEQFTAWHKANKANLQFAVPTQQGKYYHARDKDGMNYEFELAWEGTSALLLLQQYGLHNHVWKPEIGPVPAINDDLYMIKMCHRYKRNSPHFLKTMSDIKFLREKCGPDVDKWLSVVSVNQSIIKLREAESYDYAHPRLNVSSRDFFNGDGVNYVYDHDSIHLAVALTRPNEHTFQPAYTFYMKDGSEVMTSKEKFMSVPERIRLYGVYEESCVLALERSQIPHGLGKEGGPSARWSFEMALMKVCTSITSGWFREYAWENYQKVLDLYNELGENDYIERFNRNQHLLKPYTGENY</sequence>
<evidence type="ECO:0000313" key="3">
    <source>
        <dbReference type="EMBL" id="QNN99876.1"/>
    </source>
</evidence>
<gene>
    <name evidence="3" type="ORF">phiPsa267_149</name>
</gene>